<dbReference type="EMBL" id="VWLE01001021">
    <property type="protein sequence ID" value="KAA3931058.1"/>
    <property type="molecule type" value="Genomic_DNA"/>
</dbReference>
<dbReference type="Proteomes" id="UP000323717">
    <property type="component" value="Unassembled WGS sequence"/>
</dbReference>
<evidence type="ECO:0000313" key="1">
    <source>
        <dbReference type="EMBL" id="KAA3931058.1"/>
    </source>
</evidence>
<name>A0A5M5BQL6_BACOV</name>
<evidence type="ECO:0000313" key="2">
    <source>
        <dbReference type="Proteomes" id="UP000323717"/>
    </source>
</evidence>
<dbReference type="AlphaFoldDB" id="A0A5M5BQL6"/>
<gene>
    <name evidence="1" type="ORF">F3D71_31690</name>
</gene>
<organism evidence="1 2">
    <name type="scientific">Bacteroides ovatus</name>
    <dbReference type="NCBI Taxonomy" id="28116"/>
    <lineage>
        <taxon>Bacteria</taxon>
        <taxon>Pseudomonadati</taxon>
        <taxon>Bacteroidota</taxon>
        <taxon>Bacteroidia</taxon>
        <taxon>Bacteroidales</taxon>
        <taxon>Bacteroidaceae</taxon>
        <taxon>Bacteroides</taxon>
    </lineage>
</organism>
<proteinExistence type="predicted"/>
<reference evidence="1 2" key="1">
    <citation type="journal article" date="2019" name="Nat. Med.">
        <title>A library of human gut bacterial isolates paired with longitudinal multiomics data enables mechanistic microbiome research.</title>
        <authorList>
            <person name="Poyet M."/>
            <person name="Groussin M."/>
            <person name="Gibbons S.M."/>
            <person name="Avila-Pacheco J."/>
            <person name="Jiang X."/>
            <person name="Kearney S.M."/>
            <person name="Perrotta A.R."/>
            <person name="Berdy B."/>
            <person name="Zhao S."/>
            <person name="Lieberman T.D."/>
            <person name="Swanson P.K."/>
            <person name="Smith M."/>
            <person name="Roesemann S."/>
            <person name="Alexander J.E."/>
            <person name="Rich S.A."/>
            <person name="Livny J."/>
            <person name="Vlamakis H."/>
            <person name="Clish C."/>
            <person name="Bullock K."/>
            <person name="Deik A."/>
            <person name="Scott J."/>
            <person name="Pierce K.A."/>
            <person name="Xavier R.J."/>
            <person name="Alm E.J."/>
        </authorList>
    </citation>
    <scope>NUCLEOTIDE SEQUENCE [LARGE SCALE GENOMIC DNA]</scope>
    <source>
        <strain evidence="1 2">BIOML-A163</strain>
    </source>
</reference>
<comment type="caution">
    <text evidence="1">The sequence shown here is derived from an EMBL/GenBank/DDBJ whole genome shotgun (WGS) entry which is preliminary data.</text>
</comment>
<protein>
    <submittedName>
        <fullName evidence="1">Uncharacterized protein</fullName>
    </submittedName>
</protein>
<accession>A0A5M5BQL6</accession>
<sequence length="214" mass="22871">MAKRKISGIINATEHPMNLETPWNQKQPDGTYHAYAGDDIEAFLKKELSNRTPTEELVSGETKPPTSGTVFDAMVGTVTDVDVQDSEDGTQYVMTVKQKDNQGGESSKEVRFSKYTDDDKVVVNIDLTDSGGAGLPASQYLALGSGFVVKYSVGVGTAGGGTVDGYSDLKARVIVKRGSTVISEFREAEVVGVTAGQSYTFDASPYLKDATAYT</sequence>
<feature type="non-terminal residue" evidence="1">
    <location>
        <position position="214"/>
    </location>
</feature>